<evidence type="ECO:0000313" key="2">
    <source>
        <dbReference type="Proteomes" id="UP001148018"/>
    </source>
</evidence>
<evidence type="ECO:0000313" key="1">
    <source>
        <dbReference type="EMBL" id="KAJ3611513.1"/>
    </source>
</evidence>
<dbReference type="EMBL" id="JANIIK010000037">
    <property type="protein sequence ID" value="KAJ3611513.1"/>
    <property type="molecule type" value="Genomic_DNA"/>
</dbReference>
<reference evidence="1" key="1">
    <citation type="submission" date="2022-07" db="EMBL/GenBank/DDBJ databases">
        <title>Chromosome-level genome of Muraenolepis orangiensis.</title>
        <authorList>
            <person name="Kim J."/>
        </authorList>
    </citation>
    <scope>NUCLEOTIDE SEQUENCE</scope>
    <source>
        <strain evidence="1">KU_S4_2022</strain>
        <tissue evidence="1">Muscle</tissue>
    </source>
</reference>
<accession>A0A9Q0ESA6</accession>
<gene>
    <name evidence="1" type="ORF">NHX12_021528</name>
</gene>
<proteinExistence type="predicted"/>
<comment type="caution">
    <text evidence="1">The sequence shown here is derived from an EMBL/GenBank/DDBJ whole genome shotgun (WGS) entry which is preliminary data.</text>
</comment>
<dbReference type="AlphaFoldDB" id="A0A9Q0ESA6"/>
<keyword evidence="2" id="KW-1185">Reference proteome</keyword>
<protein>
    <submittedName>
        <fullName evidence="1">Uncharacterized protein</fullName>
    </submittedName>
</protein>
<organism evidence="1 2">
    <name type="scientific">Muraenolepis orangiensis</name>
    <name type="common">Patagonian moray cod</name>
    <dbReference type="NCBI Taxonomy" id="630683"/>
    <lineage>
        <taxon>Eukaryota</taxon>
        <taxon>Metazoa</taxon>
        <taxon>Chordata</taxon>
        <taxon>Craniata</taxon>
        <taxon>Vertebrata</taxon>
        <taxon>Euteleostomi</taxon>
        <taxon>Actinopterygii</taxon>
        <taxon>Neopterygii</taxon>
        <taxon>Teleostei</taxon>
        <taxon>Neoteleostei</taxon>
        <taxon>Acanthomorphata</taxon>
        <taxon>Zeiogadaria</taxon>
        <taxon>Gadariae</taxon>
        <taxon>Gadiformes</taxon>
        <taxon>Muraenolepidoidei</taxon>
        <taxon>Muraenolepididae</taxon>
        <taxon>Muraenolepis</taxon>
    </lineage>
</organism>
<dbReference type="Proteomes" id="UP001148018">
    <property type="component" value="Unassembled WGS sequence"/>
</dbReference>
<sequence>MMHTFDISDFLRDPPALLHPGKNRASLQAEMKTKHLLGKSPTEEDVDGWRCGHVVTNDITSKRTASPLLDKD</sequence>
<name>A0A9Q0ESA6_9TELE</name>